<dbReference type="Proteomes" id="UP000277204">
    <property type="component" value="Unassembled WGS sequence"/>
</dbReference>
<reference evidence="1 2" key="1">
    <citation type="submission" date="2018-11" db="EMBL/GenBank/DDBJ databases">
        <authorList>
            <consortium name="Pathogen Informatics"/>
        </authorList>
    </citation>
    <scope>NUCLEOTIDE SEQUENCE [LARGE SCALE GENOMIC DNA]</scope>
    <source>
        <strain evidence="1 2">Zambia</strain>
    </source>
</reference>
<gene>
    <name evidence="1" type="ORF">SMRZ_LOCUS11390</name>
</gene>
<protein>
    <submittedName>
        <fullName evidence="1">Uncharacterized protein</fullName>
    </submittedName>
</protein>
<keyword evidence="2" id="KW-1185">Reference proteome</keyword>
<proteinExistence type="predicted"/>
<dbReference type="AlphaFoldDB" id="A0A183M5R5"/>
<name>A0A183M5R5_9TREM</name>
<evidence type="ECO:0000313" key="1">
    <source>
        <dbReference type="EMBL" id="VDO95109.1"/>
    </source>
</evidence>
<accession>A0A183M5R5</accession>
<evidence type="ECO:0000313" key="2">
    <source>
        <dbReference type="Proteomes" id="UP000277204"/>
    </source>
</evidence>
<dbReference type="EMBL" id="UZAI01006372">
    <property type="protein sequence ID" value="VDO95109.1"/>
    <property type="molecule type" value="Genomic_DNA"/>
</dbReference>
<sequence length="73" mass="8263">MWEIGRVFQIAPEMRSYKLEVLGISGICWTQARQQRLASRELLLYSGHDEENATHAQGVALMLSKQTQNALMG</sequence>
<organism evidence="1 2">
    <name type="scientific">Schistosoma margrebowiei</name>
    <dbReference type="NCBI Taxonomy" id="48269"/>
    <lineage>
        <taxon>Eukaryota</taxon>
        <taxon>Metazoa</taxon>
        <taxon>Spiralia</taxon>
        <taxon>Lophotrochozoa</taxon>
        <taxon>Platyhelminthes</taxon>
        <taxon>Trematoda</taxon>
        <taxon>Digenea</taxon>
        <taxon>Strigeidida</taxon>
        <taxon>Schistosomatoidea</taxon>
        <taxon>Schistosomatidae</taxon>
        <taxon>Schistosoma</taxon>
    </lineage>
</organism>